<proteinExistence type="predicted"/>
<gene>
    <name evidence="2" type="ORF">Goklo_014399</name>
</gene>
<name>A0A7J8U7G8_9ROSI</name>
<evidence type="ECO:0000256" key="1">
    <source>
        <dbReference type="SAM" id="MobiDB-lite"/>
    </source>
</evidence>
<comment type="caution">
    <text evidence="2">The sequence shown here is derived from an EMBL/GenBank/DDBJ whole genome shotgun (WGS) entry which is preliminary data.</text>
</comment>
<sequence length="179" mass="20367">MCLLKTESDREQAMDPGSVDYPETLPITVIRLVLRNAAEFIINVYNQQYESGVAFWPHVHSCIIASLVISQLLLLEPDINLTTFLADAYLHPIFRSFEEEELVEVRVDQVRVDKNQSYGDNAQSQTSDDHSSPSPPHHPTTSLPQDVYHHGFPPQYAYNFSSSTHYGYHYEAEPGNSRD</sequence>
<evidence type="ECO:0000313" key="3">
    <source>
        <dbReference type="Proteomes" id="UP000593573"/>
    </source>
</evidence>
<organism evidence="2 3">
    <name type="scientific">Gossypium klotzschianum</name>
    <dbReference type="NCBI Taxonomy" id="34286"/>
    <lineage>
        <taxon>Eukaryota</taxon>
        <taxon>Viridiplantae</taxon>
        <taxon>Streptophyta</taxon>
        <taxon>Embryophyta</taxon>
        <taxon>Tracheophyta</taxon>
        <taxon>Spermatophyta</taxon>
        <taxon>Magnoliopsida</taxon>
        <taxon>eudicotyledons</taxon>
        <taxon>Gunneridae</taxon>
        <taxon>Pentapetalae</taxon>
        <taxon>rosids</taxon>
        <taxon>malvids</taxon>
        <taxon>Malvales</taxon>
        <taxon>Malvaceae</taxon>
        <taxon>Malvoideae</taxon>
        <taxon>Gossypium</taxon>
    </lineage>
</organism>
<accession>A0A7J8U7G8</accession>
<dbReference type="AlphaFoldDB" id="A0A7J8U7G8"/>
<evidence type="ECO:0000313" key="2">
    <source>
        <dbReference type="EMBL" id="MBA0646432.1"/>
    </source>
</evidence>
<protein>
    <submittedName>
        <fullName evidence="2">Uncharacterized protein</fullName>
    </submittedName>
</protein>
<reference evidence="2 3" key="1">
    <citation type="journal article" date="2019" name="Genome Biol. Evol.">
        <title>Insights into the evolution of the New World diploid cottons (Gossypium, subgenus Houzingenia) based on genome sequencing.</title>
        <authorList>
            <person name="Grover C.E."/>
            <person name="Arick M.A. 2nd"/>
            <person name="Thrash A."/>
            <person name="Conover J.L."/>
            <person name="Sanders W.S."/>
            <person name="Peterson D.G."/>
            <person name="Frelichowski J.E."/>
            <person name="Scheffler J.A."/>
            <person name="Scheffler B.E."/>
            <person name="Wendel J.F."/>
        </authorList>
    </citation>
    <scope>NUCLEOTIDE SEQUENCE [LARGE SCALE GENOMIC DNA]</scope>
    <source>
        <strain evidence="2">57</strain>
        <tissue evidence="2">Leaf</tissue>
    </source>
</reference>
<feature type="region of interest" description="Disordered" evidence="1">
    <location>
        <begin position="114"/>
        <end position="146"/>
    </location>
</feature>
<dbReference type="Proteomes" id="UP000593573">
    <property type="component" value="Unassembled WGS sequence"/>
</dbReference>
<keyword evidence="3" id="KW-1185">Reference proteome</keyword>
<dbReference type="OrthoDB" id="1689567at2759"/>
<dbReference type="EMBL" id="JABFAB010000004">
    <property type="protein sequence ID" value="MBA0646432.1"/>
    <property type="molecule type" value="Genomic_DNA"/>
</dbReference>